<feature type="compositionally biased region" description="Basic and acidic residues" evidence="1">
    <location>
        <begin position="1"/>
        <end position="11"/>
    </location>
</feature>
<dbReference type="PROSITE" id="PS51820">
    <property type="entry name" value="PA14"/>
    <property type="match status" value="1"/>
</dbReference>
<accession>A0A975GA93</accession>
<reference evidence="4" key="1">
    <citation type="submission" date="2021-04" db="EMBL/GenBank/DDBJ databases">
        <title>Luteolibacter sp. 32A isolated from the skin of an Anderson's salamander (Ambystoma andersonii).</title>
        <authorList>
            <person name="Spergser J."/>
            <person name="Busse H.-J."/>
        </authorList>
    </citation>
    <scope>NUCLEOTIDE SEQUENCE</scope>
    <source>
        <strain evidence="4">32A</strain>
    </source>
</reference>
<keyword evidence="2" id="KW-0472">Membrane</keyword>
<protein>
    <recommendedName>
        <fullName evidence="3">PA14 domain-containing protein</fullName>
    </recommendedName>
</protein>
<proteinExistence type="predicted"/>
<dbReference type="Proteomes" id="UP000676169">
    <property type="component" value="Chromosome"/>
</dbReference>
<organism evidence="4 5">
    <name type="scientific">Luteolibacter ambystomatis</name>
    <dbReference type="NCBI Taxonomy" id="2824561"/>
    <lineage>
        <taxon>Bacteria</taxon>
        <taxon>Pseudomonadati</taxon>
        <taxon>Verrucomicrobiota</taxon>
        <taxon>Verrucomicrobiia</taxon>
        <taxon>Verrucomicrobiales</taxon>
        <taxon>Verrucomicrobiaceae</taxon>
        <taxon>Luteolibacter</taxon>
    </lineage>
</organism>
<name>A0A975GA93_9BACT</name>
<sequence>MDQFQEEHQHYDPNLPASHPTEENRPSVWKKLGGGSLSISIIVHAILLSVGLVWIFQVIPDKQPDPDFMPKGGGGGSPGVKEISNKKQRATMSNPNTPRMAAKGATSSFTLPEPDAASAMSSVGSLSSGGLSGGLGGSGSGGGRGDGQGKGFGSGMGPGLGGGNSSGMSPFGMIDPNANAMVGVFYDTKQDPKRKETGMSPEKLREVIKDFTSQGWNERSLETKYFQAPQKLYQTRVYIPVMSADGAPAAFKCEKEVQPSRWLVIYRGNVVAPKSGKFRFVGAGDDVLVVRFNKKNVFDHGYTQGTTALYVPGKVDVLQGKKDDREVERIVRSGAMRIPVTMYEYDTTQNWNKNLGGIAVGPEIEVTAGAVYPIEILISEVPGGLFGATLQIQEEGATYQKASTGAPILPLFRTDGGLPDGKGKDNAPPFDPQGAIWKISNSARRDI</sequence>
<feature type="region of interest" description="Disordered" evidence="1">
    <location>
        <begin position="1"/>
        <end position="27"/>
    </location>
</feature>
<feature type="compositionally biased region" description="Gly residues" evidence="1">
    <location>
        <begin position="130"/>
        <end position="165"/>
    </location>
</feature>
<feature type="transmembrane region" description="Helical" evidence="2">
    <location>
        <begin position="35"/>
        <end position="56"/>
    </location>
</feature>
<dbReference type="AlphaFoldDB" id="A0A975GA93"/>
<dbReference type="InterPro" id="IPR037524">
    <property type="entry name" value="PA14/GLEYA"/>
</dbReference>
<keyword evidence="2" id="KW-0812">Transmembrane</keyword>
<dbReference type="EMBL" id="CP073100">
    <property type="protein sequence ID" value="QUE51475.1"/>
    <property type="molecule type" value="Genomic_DNA"/>
</dbReference>
<feature type="domain" description="PA14" evidence="3">
    <location>
        <begin position="211"/>
        <end position="406"/>
    </location>
</feature>
<feature type="region of interest" description="Disordered" evidence="1">
    <location>
        <begin position="415"/>
        <end position="435"/>
    </location>
</feature>
<keyword evidence="2" id="KW-1133">Transmembrane helix</keyword>
<evidence type="ECO:0000313" key="5">
    <source>
        <dbReference type="Proteomes" id="UP000676169"/>
    </source>
</evidence>
<evidence type="ECO:0000256" key="2">
    <source>
        <dbReference type="SAM" id="Phobius"/>
    </source>
</evidence>
<dbReference type="KEGG" id="lamb:KBB96_00920"/>
<evidence type="ECO:0000313" key="4">
    <source>
        <dbReference type="EMBL" id="QUE51475.1"/>
    </source>
</evidence>
<feature type="region of interest" description="Disordered" evidence="1">
    <location>
        <begin position="65"/>
        <end position="170"/>
    </location>
</feature>
<gene>
    <name evidence="4" type="ORF">KBB96_00920</name>
</gene>
<evidence type="ECO:0000259" key="3">
    <source>
        <dbReference type="PROSITE" id="PS51820"/>
    </source>
</evidence>
<keyword evidence="5" id="KW-1185">Reference proteome</keyword>
<feature type="compositionally biased region" description="Low complexity" evidence="1">
    <location>
        <begin position="118"/>
        <end position="129"/>
    </location>
</feature>
<evidence type="ECO:0000256" key="1">
    <source>
        <dbReference type="SAM" id="MobiDB-lite"/>
    </source>
</evidence>
<dbReference type="RefSeq" id="WP_211631614.1">
    <property type="nucleotide sequence ID" value="NZ_CP073100.1"/>
</dbReference>